<reference evidence="2" key="1">
    <citation type="journal article" date="2012" name="PLoS ONE">
        <title>Gene sets for utilization of primary and secondary nutrition supplies in the distal gut of endangered iberian lynx.</title>
        <authorList>
            <person name="Alcaide M."/>
            <person name="Messina E."/>
            <person name="Richter M."/>
            <person name="Bargiela R."/>
            <person name="Peplies J."/>
            <person name="Huws S.A."/>
            <person name="Newbold C.J."/>
            <person name="Golyshin P.N."/>
            <person name="Simon M.A."/>
            <person name="Lopez G."/>
            <person name="Yakimov M.M."/>
            <person name="Ferrer M."/>
        </authorList>
    </citation>
    <scope>NUCLEOTIDE SEQUENCE</scope>
</reference>
<protein>
    <submittedName>
        <fullName evidence="2">Uncharacterized protein</fullName>
    </submittedName>
</protein>
<evidence type="ECO:0000256" key="1">
    <source>
        <dbReference type="SAM" id="MobiDB-lite"/>
    </source>
</evidence>
<dbReference type="EMBL" id="AMCI01007063">
    <property type="protein sequence ID" value="EJW93283.1"/>
    <property type="molecule type" value="Genomic_DNA"/>
</dbReference>
<feature type="region of interest" description="Disordered" evidence="1">
    <location>
        <begin position="181"/>
        <end position="221"/>
    </location>
</feature>
<organism evidence="2">
    <name type="scientific">gut metagenome</name>
    <dbReference type="NCBI Taxonomy" id="749906"/>
    <lineage>
        <taxon>unclassified sequences</taxon>
        <taxon>metagenomes</taxon>
        <taxon>organismal metagenomes</taxon>
    </lineage>
</organism>
<feature type="region of interest" description="Disordered" evidence="1">
    <location>
        <begin position="1"/>
        <end position="28"/>
    </location>
</feature>
<accession>J9FFS0</accession>
<feature type="compositionally biased region" description="Basic and acidic residues" evidence="1">
    <location>
        <begin position="345"/>
        <end position="355"/>
    </location>
</feature>
<comment type="caution">
    <text evidence="2">The sequence shown here is derived from an EMBL/GenBank/DDBJ whole genome shotgun (WGS) entry which is preliminary data.</text>
</comment>
<feature type="compositionally biased region" description="Basic and acidic residues" evidence="1">
    <location>
        <begin position="210"/>
        <end position="221"/>
    </location>
</feature>
<name>J9FFS0_9ZZZZ</name>
<feature type="compositionally biased region" description="Basic residues" evidence="1">
    <location>
        <begin position="309"/>
        <end position="322"/>
    </location>
</feature>
<gene>
    <name evidence="2" type="ORF">EVA_18608</name>
</gene>
<dbReference type="AlphaFoldDB" id="J9FFS0"/>
<evidence type="ECO:0000313" key="2">
    <source>
        <dbReference type="EMBL" id="EJW93283.1"/>
    </source>
</evidence>
<feature type="region of interest" description="Disordered" evidence="1">
    <location>
        <begin position="307"/>
        <end position="355"/>
    </location>
</feature>
<proteinExistence type="predicted"/>
<sequence>MQRQPAEQRVSVGKAERQSLQVDAPPEGQRRGCRLCIRCRFRRFRFPVQPLFQGIEGMRRILQRRPVVQQRLGRGHQAEGRHRQDAAHHAQLLVLQSDEQSQSDEQRRFGQEARHQLVAFGAQAAVHDGVHAPVEAPQQGAEGIRHLQFGVAPETLGHGARLATARLHLLFARLLQAPARPAAVHRHQEGKGQSHQQGRQGFPDTQGADHQPDEDAVARHAEQRCQYRQAEHVALLGDRIAQLHAAFAAQEEQSAPVVADVEPSAQVAVDCQLEAALVLRQCRDGGILHRHERQCRRAQSQRLAASVGLHRRQQGRQQGRHAGKVEQGTHEDAPRHPGGFVPLGRGEEARDALQQ</sequence>
<feature type="compositionally biased region" description="Basic and acidic residues" evidence="1">
    <location>
        <begin position="323"/>
        <end position="335"/>
    </location>
</feature>